<sequence>MGAGHHGASWGEMAEGVLNKDDETSVERESDQDKTAVSLETQWDWMRLLAFTLIMAIPFALVAWLMS</sequence>
<evidence type="ECO:0000313" key="3">
    <source>
        <dbReference type="EMBL" id="THV35901.1"/>
    </source>
</evidence>
<keyword evidence="2" id="KW-0472">Membrane</keyword>
<evidence type="ECO:0000313" key="4">
    <source>
        <dbReference type="Proteomes" id="UP000307378"/>
    </source>
</evidence>
<reference evidence="3 4" key="1">
    <citation type="submission" date="2019-04" db="EMBL/GenBank/DDBJ databases">
        <title>genome sequence of strain W3.</title>
        <authorList>
            <person name="Gao J."/>
            <person name="Sun J."/>
        </authorList>
    </citation>
    <scope>NUCLEOTIDE SEQUENCE [LARGE SCALE GENOMIC DNA]</scope>
    <source>
        <strain evidence="3 4">W3</strain>
    </source>
</reference>
<keyword evidence="2" id="KW-0812">Transmembrane</keyword>
<feature type="region of interest" description="Disordered" evidence="1">
    <location>
        <begin position="1"/>
        <end position="34"/>
    </location>
</feature>
<feature type="compositionally biased region" description="Basic and acidic residues" evidence="1">
    <location>
        <begin position="18"/>
        <end position="34"/>
    </location>
</feature>
<organism evidence="3 4">
    <name type="scientific">Rhizobium rosettiformans W3</name>
    <dbReference type="NCBI Taxonomy" id="538378"/>
    <lineage>
        <taxon>Bacteria</taxon>
        <taxon>Pseudomonadati</taxon>
        <taxon>Pseudomonadota</taxon>
        <taxon>Alphaproteobacteria</taxon>
        <taxon>Hyphomicrobiales</taxon>
        <taxon>Rhizobiaceae</taxon>
        <taxon>Rhizobium/Agrobacterium group</taxon>
        <taxon>Rhizobium</taxon>
    </lineage>
</organism>
<dbReference type="Proteomes" id="UP000307378">
    <property type="component" value="Unassembled WGS sequence"/>
</dbReference>
<evidence type="ECO:0000256" key="1">
    <source>
        <dbReference type="SAM" id="MobiDB-lite"/>
    </source>
</evidence>
<protein>
    <submittedName>
        <fullName evidence="3">Uncharacterized protein</fullName>
    </submittedName>
</protein>
<feature type="transmembrane region" description="Helical" evidence="2">
    <location>
        <begin position="45"/>
        <end position="66"/>
    </location>
</feature>
<keyword evidence="2" id="KW-1133">Transmembrane helix</keyword>
<name>A0A4S8PYX4_9HYPH</name>
<dbReference type="RefSeq" id="WP_136540605.1">
    <property type="nucleotide sequence ID" value="NZ_STGU01000005.1"/>
</dbReference>
<dbReference type="AlphaFoldDB" id="A0A4S8PYX4"/>
<proteinExistence type="predicted"/>
<gene>
    <name evidence="3" type="ORF">FAA86_11215</name>
</gene>
<dbReference type="EMBL" id="STGU01000005">
    <property type="protein sequence ID" value="THV35901.1"/>
    <property type="molecule type" value="Genomic_DNA"/>
</dbReference>
<comment type="caution">
    <text evidence="3">The sequence shown here is derived from an EMBL/GenBank/DDBJ whole genome shotgun (WGS) entry which is preliminary data.</text>
</comment>
<evidence type="ECO:0000256" key="2">
    <source>
        <dbReference type="SAM" id="Phobius"/>
    </source>
</evidence>
<accession>A0A4S8PYX4</accession>